<dbReference type="KEGG" id="mpd:MCP_2053"/>
<reference evidence="1 2" key="1">
    <citation type="journal article" date="2007" name="Appl. Environ. Microbiol.">
        <title>Isolation of key methanogens for global methane emission from rice paddy fields: a novel isolate affiliated with the clone cluster rice cluster I.</title>
        <authorList>
            <person name="Sakai S."/>
            <person name="Imachi H."/>
            <person name="Sekiguchi Y."/>
            <person name="Ohashi A."/>
            <person name="Harada H."/>
            <person name="Kamagata Y."/>
        </authorList>
    </citation>
    <scope>NUCLEOTIDE SEQUENCE [LARGE SCALE GENOMIC DNA]</scope>
    <source>
        <strain evidence="2">DSM 17711 / JCM 13418 / NBRC 101707 / SANAE</strain>
    </source>
</reference>
<keyword evidence="2" id="KW-1185">Reference proteome</keyword>
<reference evidence="1 2" key="2">
    <citation type="journal article" date="2008" name="Int. J. Syst. Evol. Microbiol.">
        <title>Methanocella paludicola gen. nov., sp. nov., a methane-producing archaeon, the first isolate of the lineage 'Rice Cluster I', and proposal of the new archaeal order Methanocellales ord. nov.</title>
        <authorList>
            <person name="Sakai S."/>
            <person name="Imachi H."/>
            <person name="Hanada S."/>
            <person name="Ohashi A."/>
            <person name="Harada H."/>
            <person name="Kamagata Y."/>
        </authorList>
    </citation>
    <scope>NUCLEOTIDE SEQUENCE [LARGE SCALE GENOMIC DNA]</scope>
    <source>
        <strain evidence="2">DSM 17711 / JCM 13418 / NBRC 101707 / SANAE</strain>
    </source>
</reference>
<gene>
    <name evidence="1" type="ordered locus">MCP_2053</name>
</gene>
<accession>D1Z0A3</accession>
<dbReference type="STRING" id="304371.MCP_2053"/>
<dbReference type="eggNOG" id="arCOG13239">
    <property type="taxonomic scope" value="Archaea"/>
</dbReference>
<dbReference type="EMBL" id="AP011532">
    <property type="protein sequence ID" value="BAI62125.1"/>
    <property type="molecule type" value="Genomic_DNA"/>
</dbReference>
<protein>
    <submittedName>
        <fullName evidence="1">Uncharacterized protein</fullName>
    </submittedName>
</protein>
<sequence length="89" mass="11056">MDYVCRWKRISKMRTKYYRRHMPYNEEIMEADHKFQNEETVQNELALERLKLKFWDDQLKQNPGDKELQARVKYHRDEVVRLEGLVKLV</sequence>
<name>D1Z0A3_METPS</name>
<reference evidence="2" key="3">
    <citation type="journal article" date="2011" name="PLoS ONE">
        <title>Genome sequence of a mesophilic hydrogenotrophic methanogen Methanocella paludicola, the first cultivated representative of the order Methanocellales.</title>
        <authorList>
            <person name="Sakai S."/>
            <person name="Takaki Y."/>
            <person name="Shimamura S."/>
            <person name="Sekine M."/>
            <person name="Tajima T."/>
            <person name="Kosugi H."/>
            <person name="Ichikawa N."/>
            <person name="Tasumi E."/>
            <person name="Hiraki A.T."/>
            <person name="Shimizu A."/>
            <person name="Kato Y."/>
            <person name="Nishiko R."/>
            <person name="Mori K."/>
            <person name="Fujita N."/>
            <person name="Imachi H."/>
            <person name="Takai K."/>
        </authorList>
    </citation>
    <scope>NUCLEOTIDE SEQUENCE [LARGE SCALE GENOMIC DNA]</scope>
    <source>
        <strain evidence="2">DSM 17711 / JCM 13418 / NBRC 101707 / SANAE</strain>
    </source>
</reference>
<dbReference type="AlphaFoldDB" id="D1Z0A3"/>
<evidence type="ECO:0000313" key="2">
    <source>
        <dbReference type="Proteomes" id="UP000001882"/>
    </source>
</evidence>
<evidence type="ECO:0000313" key="1">
    <source>
        <dbReference type="EMBL" id="BAI62125.1"/>
    </source>
</evidence>
<dbReference type="Proteomes" id="UP000001882">
    <property type="component" value="Chromosome"/>
</dbReference>
<dbReference type="InParanoid" id="D1Z0A3"/>
<organism evidence="1 2">
    <name type="scientific">Methanocella paludicola (strain DSM 17711 / JCM 13418 / NBRC 101707 / SANAE)</name>
    <dbReference type="NCBI Taxonomy" id="304371"/>
    <lineage>
        <taxon>Archaea</taxon>
        <taxon>Methanobacteriati</taxon>
        <taxon>Methanobacteriota</taxon>
        <taxon>Stenosarchaea group</taxon>
        <taxon>Methanomicrobia</taxon>
        <taxon>Methanocellales</taxon>
        <taxon>Methanocellaceae</taxon>
        <taxon>Methanocella</taxon>
    </lineage>
</organism>
<proteinExistence type="predicted"/>